<dbReference type="PROSITE" id="PS50045">
    <property type="entry name" value="SIGMA54_INTERACT_4"/>
    <property type="match status" value="1"/>
</dbReference>
<protein>
    <submittedName>
        <fullName evidence="8">Sigma-54-dependent Fis family transcriptional regulator</fullName>
    </submittedName>
</protein>
<dbReference type="PROSITE" id="PS00688">
    <property type="entry name" value="SIGMA54_INTERACT_3"/>
    <property type="match status" value="1"/>
</dbReference>
<dbReference type="Gene3D" id="3.30.450.20">
    <property type="entry name" value="PAS domain"/>
    <property type="match status" value="1"/>
</dbReference>
<dbReference type="PANTHER" id="PTHR32071">
    <property type="entry name" value="TRANSCRIPTIONAL REGULATORY PROTEIN"/>
    <property type="match status" value="1"/>
</dbReference>
<accession>A0ABQ5N093</accession>
<evidence type="ECO:0000259" key="6">
    <source>
        <dbReference type="PROSITE" id="PS50045"/>
    </source>
</evidence>
<dbReference type="RefSeq" id="WP_264847881.1">
    <property type="nucleotide sequence ID" value="NZ_BRXR01000001.1"/>
</dbReference>
<dbReference type="InterPro" id="IPR035965">
    <property type="entry name" value="PAS-like_dom_sf"/>
</dbReference>
<evidence type="ECO:0000256" key="1">
    <source>
        <dbReference type="ARBA" id="ARBA00022741"/>
    </source>
</evidence>
<dbReference type="InterPro" id="IPR025662">
    <property type="entry name" value="Sigma_54_int_dom_ATP-bd_1"/>
</dbReference>
<dbReference type="SUPFAM" id="SSF46689">
    <property type="entry name" value="Homeodomain-like"/>
    <property type="match status" value="1"/>
</dbReference>
<dbReference type="Proteomes" id="UP001208567">
    <property type="component" value="Unassembled WGS sequence"/>
</dbReference>
<dbReference type="Pfam" id="PF25601">
    <property type="entry name" value="AAA_lid_14"/>
    <property type="match status" value="1"/>
</dbReference>
<keyword evidence="4" id="KW-0238">DNA-binding</keyword>
<dbReference type="InterPro" id="IPR058031">
    <property type="entry name" value="AAA_lid_NorR"/>
</dbReference>
<evidence type="ECO:0000256" key="2">
    <source>
        <dbReference type="ARBA" id="ARBA00022840"/>
    </source>
</evidence>
<dbReference type="EMBL" id="BRXR01000001">
    <property type="protein sequence ID" value="GLC28617.1"/>
    <property type="molecule type" value="Genomic_DNA"/>
</dbReference>
<dbReference type="InterPro" id="IPR013656">
    <property type="entry name" value="PAS_4"/>
</dbReference>
<evidence type="ECO:0000313" key="9">
    <source>
        <dbReference type="Proteomes" id="UP001208567"/>
    </source>
</evidence>
<dbReference type="SUPFAM" id="SSF52540">
    <property type="entry name" value="P-loop containing nucleoside triphosphate hydrolases"/>
    <property type="match status" value="1"/>
</dbReference>
<organism evidence="8 9">
    <name type="scientific">Clostridium omnivorum</name>
    <dbReference type="NCBI Taxonomy" id="1604902"/>
    <lineage>
        <taxon>Bacteria</taxon>
        <taxon>Bacillati</taxon>
        <taxon>Bacillota</taxon>
        <taxon>Clostridia</taxon>
        <taxon>Eubacteriales</taxon>
        <taxon>Clostridiaceae</taxon>
        <taxon>Clostridium</taxon>
    </lineage>
</organism>
<dbReference type="InterPro" id="IPR003593">
    <property type="entry name" value="AAA+_ATPase"/>
</dbReference>
<feature type="domain" description="Sigma-54 factor interaction" evidence="6">
    <location>
        <begin position="144"/>
        <end position="372"/>
    </location>
</feature>
<reference evidence="8 9" key="1">
    <citation type="journal article" date="2024" name="Int. J. Syst. Evol. Microbiol.">
        <title>Clostridium omnivorum sp. nov., isolated from anoxic soil under the treatment of reductive soil disinfestation.</title>
        <authorList>
            <person name="Ueki A."/>
            <person name="Tonouchi A."/>
            <person name="Kaku N."/>
            <person name="Honma S."/>
            <person name="Ueki K."/>
        </authorList>
    </citation>
    <scope>NUCLEOTIDE SEQUENCE [LARGE SCALE GENOMIC DNA]</scope>
    <source>
        <strain evidence="8 9">E14</strain>
    </source>
</reference>
<dbReference type="Gene3D" id="3.40.50.300">
    <property type="entry name" value="P-loop containing nucleotide triphosphate hydrolases"/>
    <property type="match status" value="1"/>
</dbReference>
<evidence type="ECO:0000256" key="4">
    <source>
        <dbReference type="ARBA" id="ARBA00023125"/>
    </source>
</evidence>
<dbReference type="PROSITE" id="PS00675">
    <property type="entry name" value="SIGMA54_INTERACT_1"/>
    <property type="match status" value="1"/>
</dbReference>
<evidence type="ECO:0000256" key="5">
    <source>
        <dbReference type="ARBA" id="ARBA00023163"/>
    </source>
</evidence>
<dbReference type="InterPro" id="IPR002078">
    <property type="entry name" value="Sigma_54_int"/>
</dbReference>
<feature type="domain" description="PAS" evidence="7">
    <location>
        <begin position="4"/>
        <end position="55"/>
    </location>
</feature>
<comment type="caution">
    <text evidence="8">The sequence shown here is derived from an EMBL/GenBank/DDBJ whole genome shotgun (WGS) entry which is preliminary data.</text>
</comment>
<dbReference type="Gene3D" id="1.10.10.60">
    <property type="entry name" value="Homeodomain-like"/>
    <property type="match status" value="1"/>
</dbReference>
<dbReference type="SMART" id="SM00091">
    <property type="entry name" value="PAS"/>
    <property type="match status" value="1"/>
</dbReference>
<dbReference type="InterPro" id="IPR000014">
    <property type="entry name" value="PAS"/>
</dbReference>
<keyword evidence="5" id="KW-0804">Transcription</keyword>
<dbReference type="Gene3D" id="1.10.8.60">
    <property type="match status" value="1"/>
</dbReference>
<gene>
    <name evidence="8" type="ORF">bsdE14_00270</name>
</gene>
<keyword evidence="9" id="KW-1185">Reference proteome</keyword>
<evidence type="ECO:0000313" key="8">
    <source>
        <dbReference type="EMBL" id="GLC28617.1"/>
    </source>
</evidence>
<dbReference type="SUPFAM" id="SSF55785">
    <property type="entry name" value="PYP-like sensor domain (PAS domain)"/>
    <property type="match status" value="1"/>
</dbReference>
<dbReference type="PROSITE" id="PS50112">
    <property type="entry name" value="PAS"/>
    <property type="match status" value="1"/>
</dbReference>
<dbReference type="PROSITE" id="PS00676">
    <property type="entry name" value="SIGMA54_INTERACT_2"/>
    <property type="match status" value="1"/>
</dbReference>
<dbReference type="SMART" id="SM00382">
    <property type="entry name" value="AAA"/>
    <property type="match status" value="1"/>
</dbReference>
<proteinExistence type="predicted"/>
<dbReference type="CDD" id="cd00009">
    <property type="entry name" value="AAA"/>
    <property type="match status" value="1"/>
</dbReference>
<dbReference type="PANTHER" id="PTHR32071:SF74">
    <property type="entry name" value="TRANSCRIPTIONAL ACTIVATOR ROCR"/>
    <property type="match status" value="1"/>
</dbReference>
<sequence length="457" mass="51705">MNNIESILKCLIENLDEGIHIVDKNGNTLYYNNSMGRIEGISPGEILGKRAFEFLKGVEEESSTLMNALKNREQYVDVIQNYSSNHGKKITSINTTVPAFYNGEVIGAVEISKDITQLKELNEKLCKLQGSGNTTNKYYTFDDIIGQTESIKAVINKAQRASFSNSSVLIYGETGVGKEVFAQSIHHSGARKDKPYVPINCAAIPSSLLESMLFGTVKGSFTGAEDKKGLFIEANGGTILLDEINSMDTALQSKLLRVLQDGYIRPLGSNAAIDVDVRIIASLNEEPEKLIREGKLRKDFYYRLSVVRIDVPPLKERKEDIKEFCLGFIDYYNKLLGKQVEDIEESVLTAFNSYDWPGNIRELKNVIESAMNMVDNSRVLTKEYFENKIITSKIMTKNPEVHYDLKNKSLEEYIDMIEAEIIKESLLRYNCNISKTAQELKMTRQNLQYKIKKYKLP</sequence>
<dbReference type="InterPro" id="IPR025944">
    <property type="entry name" value="Sigma_54_int_dom_CS"/>
</dbReference>
<dbReference type="InterPro" id="IPR002197">
    <property type="entry name" value="HTH_Fis"/>
</dbReference>
<dbReference type="InterPro" id="IPR025943">
    <property type="entry name" value="Sigma_54_int_dom_ATP-bd_2"/>
</dbReference>
<keyword evidence="2" id="KW-0067">ATP-binding</keyword>
<evidence type="ECO:0000256" key="3">
    <source>
        <dbReference type="ARBA" id="ARBA00023015"/>
    </source>
</evidence>
<dbReference type="NCBIfam" id="TIGR00229">
    <property type="entry name" value="sensory_box"/>
    <property type="match status" value="1"/>
</dbReference>
<keyword evidence="3" id="KW-0805">Transcription regulation</keyword>
<dbReference type="CDD" id="cd00130">
    <property type="entry name" value="PAS"/>
    <property type="match status" value="1"/>
</dbReference>
<keyword evidence="1" id="KW-0547">Nucleotide-binding</keyword>
<dbReference type="Pfam" id="PF00158">
    <property type="entry name" value="Sigma54_activat"/>
    <property type="match status" value="1"/>
</dbReference>
<dbReference type="Pfam" id="PF02954">
    <property type="entry name" value="HTH_8"/>
    <property type="match status" value="1"/>
</dbReference>
<dbReference type="PRINTS" id="PR01590">
    <property type="entry name" value="HTHFIS"/>
</dbReference>
<name>A0ABQ5N093_9CLOT</name>
<dbReference type="InterPro" id="IPR027417">
    <property type="entry name" value="P-loop_NTPase"/>
</dbReference>
<dbReference type="InterPro" id="IPR009057">
    <property type="entry name" value="Homeodomain-like_sf"/>
</dbReference>
<dbReference type="Pfam" id="PF08448">
    <property type="entry name" value="PAS_4"/>
    <property type="match status" value="1"/>
</dbReference>
<evidence type="ECO:0000259" key="7">
    <source>
        <dbReference type="PROSITE" id="PS50112"/>
    </source>
</evidence>